<reference evidence="9 10" key="1">
    <citation type="submission" date="2018-09" db="EMBL/GenBank/DDBJ databases">
        <title>Metagenome Assembled Genomes from an Advanced Water Purification Facility.</title>
        <authorList>
            <person name="Stamps B.W."/>
            <person name="Spear J.R."/>
        </authorList>
    </citation>
    <scope>NUCLEOTIDE SEQUENCE [LARGE SCALE GENOMIC DNA]</scope>
    <source>
        <strain evidence="9">Bin_29_2</strain>
    </source>
</reference>
<evidence type="ECO:0000256" key="5">
    <source>
        <dbReference type="ARBA" id="ARBA00022729"/>
    </source>
</evidence>
<dbReference type="PANTHER" id="PTHR33630:SF9">
    <property type="entry name" value="CUTINASE 4"/>
    <property type="match status" value="1"/>
</dbReference>
<dbReference type="PANTHER" id="PTHR33630">
    <property type="entry name" value="CUTINASE RV1984C-RELATED-RELATED"/>
    <property type="match status" value="1"/>
</dbReference>
<evidence type="ECO:0000256" key="7">
    <source>
        <dbReference type="ARBA" id="ARBA00023157"/>
    </source>
</evidence>
<feature type="signal peptide" evidence="8">
    <location>
        <begin position="1"/>
        <end position="36"/>
    </location>
</feature>
<dbReference type="Proteomes" id="UP000321797">
    <property type="component" value="Unassembled WGS sequence"/>
</dbReference>
<accession>A0A5B1MHL5</accession>
<keyword evidence="6 8" id="KW-0378">Hydrolase</keyword>
<dbReference type="EC" id="3.1.1.-" evidence="8"/>
<name>A0A5B1MHL5_9MYCO</name>
<dbReference type="SMART" id="SM01110">
    <property type="entry name" value="Cutinase"/>
    <property type="match status" value="1"/>
</dbReference>
<dbReference type="SUPFAM" id="SSF53474">
    <property type="entry name" value="alpha/beta-Hydrolases"/>
    <property type="match status" value="1"/>
</dbReference>
<dbReference type="RefSeq" id="WP_149772683.1">
    <property type="nucleotide sequence ID" value="NZ_SSGD01000073.1"/>
</dbReference>
<keyword evidence="4 8" id="KW-0964">Secreted</keyword>
<sequence length="245" mass="25264">MMISAAAHRNRRPKSCGRLAAAGLSVIAMLTPFSPATGTAEAEPDCPSVQMIFARGTFEQPGVGATGQAFIDAVSDRLGGKSMDVYAANYPASLDFKHAAEGIIDVRNKVQSIATTCPSTKIVLGGYSQGAAVVGYTLEDTIPVDYELPTGITGPMPAAMADHIAAVALFGTPGAGFMALFQRDAPPIIIGNPYLAKTIQLCETGDPVCSPGGRDRAAHSAYKDNGMAVEAAEFAVGALTRTPTA</sequence>
<evidence type="ECO:0000256" key="4">
    <source>
        <dbReference type="ARBA" id="ARBA00022525"/>
    </source>
</evidence>
<organism evidence="9 10">
    <name type="scientific">Mycolicibacter arupensis</name>
    <dbReference type="NCBI Taxonomy" id="342002"/>
    <lineage>
        <taxon>Bacteria</taxon>
        <taxon>Bacillati</taxon>
        <taxon>Actinomycetota</taxon>
        <taxon>Actinomycetes</taxon>
        <taxon>Mycobacteriales</taxon>
        <taxon>Mycobacteriaceae</taxon>
        <taxon>Mycolicibacter</taxon>
    </lineage>
</organism>
<comment type="similarity">
    <text evidence="2 8">Belongs to the cutinase family.</text>
</comment>
<evidence type="ECO:0000256" key="1">
    <source>
        <dbReference type="ARBA" id="ARBA00004613"/>
    </source>
</evidence>
<dbReference type="PROSITE" id="PS00155">
    <property type="entry name" value="CUTINASE_1"/>
    <property type="match status" value="1"/>
</dbReference>
<dbReference type="Gene3D" id="3.40.50.1820">
    <property type="entry name" value="alpha/beta hydrolase"/>
    <property type="match status" value="1"/>
</dbReference>
<protein>
    <recommendedName>
        <fullName evidence="8">Cutinase</fullName>
        <ecNumber evidence="8">3.1.1.-</ecNumber>
    </recommendedName>
</protein>
<evidence type="ECO:0000313" key="9">
    <source>
        <dbReference type="EMBL" id="TXI55096.1"/>
    </source>
</evidence>
<dbReference type="InterPro" id="IPR029058">
    <property type="entry name" value="AB_hydrolase_fold"/>
</dbReference>
<comment type="caution">
    <text evidence="9">The sequence shown here is derived from an EMBL/GenBank/DDBJ whole genome shotgun (WGS) entry which is preliminary data.</text>
</comment>
<dbReference type="EMBL" id="SSGD01000073">
    <property type="protein sequence ID" value="TXI55096.1"/>
    <property type="molecule type" value="Genomic_DNA"/>
</dbReference>
<evidence type="ECO:0000256" key="3">
    <source>
        <dbReference type="ARBA" id="ARBA00022487"/>
    </source>
</evidence>
<keyword evidence="7" id="KW-1015">Disulfide bond</keyword>
<dbReference type="GO" id="GO:0005576">
    <property type="term" value="C:extracellular region"/>
    <property type="evidence" value="ECO:0007669"/>
    <property type="project" value="UniProtKB-SubCell"/>
</dbReference>
<comment type="function">
    <text evidence="8">Catalyzes the hydrolysis of complex carboxylic polyesters found in the cell wall of plants. Degrades cutin, a macromolecule that forms the structure of the plant cuticle.</text>
</comment>
<evidence type="ECO:0000256" key="8">
    <source>
        <dbReference type="RuleBase" id="RU361263"/>
    </source>
</evidence>
<dbReference type="AlphaFoldDB" id="A0A5B1MHL5"/>
<evidence type="ECO:0000313" key="10">
    <source>
        <dbReference type="Proteomes" id="UP000321797"/>
    </source>
</evidence>
<evidence type="ECO:0000256" key="6">
    <source>
        <dbReference type="ARBA" id="ARBA00022801"/>
    </source>
</evidence>
<dbReference type="InterPro" id="IPR043580">
    <property type="entry name" value="CUTINASE_1"/>
</dbReference>
<dbReference type="GO" id="GO:0052689">
    <property type="term" value="F:carboxylic ester hydrolase activity"/>
    <property type="evidence" value="ECO:0007669"/>
    <property type="project" value="UniProtKB-KW"/>
</dbReference>
<keyword evidence="5 8" id="KW-0732">Signal</keyword>
<dbReference type="InterPro" id="IPR000675">
    <property type="entry name" value="Cutinase/axe"/>
</dbReference>
<feature type="chain" id="PRO_5039755784" description="Cutinase" evidence="8">
    <location>
        <begin position="37"/>
        <end position="245"/>
    </location>
</feature>
<comment type="subcellular location">
    <subcellularLocation>
        <location evidence="1 8">Secreted</location>
    </subcellularLocation>
</comment>
<gene>
    <name evidence="9" type="ORF">E6Q54_13320</name>
</gene>
<proteinExistence type="inferred from homology"/>
<evidence type="ECO:0000256" key="2">
    <source>
        <dbReference type="ARBA" id="ARBA00007534"/>
    </source>
</evidence>
<keyword evidence="3 8" id="KW-0719">Serine esterase</keyword>
<dbReference type="Pfam" id="PF01083">
    <property type="entry name" value="Cutinase"/>
    <property type="match status" value="1"/>
</dbReference>